<name>A0ABX3SL43_MYCMA</name>
<evidence type="ECO:0000256" key="1">
    <source>
        <dbReference type="SAM" id="MobiDB-lite"/>
    </source>
</evidence>
<dbReference type="PANTHER" id="PTHR43433">
    <property type="entry name" value="HYDROLASE, ALPHA/BETA FOLD FAMILY PROTEIN"/>
    <property type="match status" value="1"/>
</dbReference>
<evidence type="ECO:0000313" key="4">
    <source>
        <dbReference type="Proteomes" id="UP000243140"/>
    </source>
</evidence>
<dbReference type="SUPFAM" id="SSF53474">
    <property type="entry name" value="alpha/beta-Hydrolases"/>
    <property type="match status" value="1"/>
</dbReference>
<gene>
    <name evidence="3" type="ORF">BST29_22595</name>
</gene>
<feature type="domain" description="AB hydrolase-1" evidence="2">
    <location>
        <begin position="21"/>
        <end position="274"/>
    </location>
</feature>
<protein>
    <recommendedName>
        <fullName evidence="2">AB hydrolase-1 domain-containing protein</fullName>
    </recommendedName>
</protein>
<organism evidence="3 4">
    <name type="scientific">Mycobacterium malmoense</name>
    <dbReference type="NCBI Taxonomy" id="1780"/>
    <lineage>
        <taxon>Bacteria</taxon>
        <taxon>Bacillati</taxon>
        <taxon>Actinomycetota</taxon>
        <taxon>Actinomycetes</taxon>
        <taxon>Mycobacteriales</taxon>
        <taxon>Mycobacteriaceae</taxon>
        <taxon>Mycobacterium</taxon>
    </lineage>
</organism>
<dbReference type="Gene3D" id="3.40.50.1820">
    <property type="entry name" value="alpha/beta hydrolase"/>
    <property type="match status" value="1"/>
</dbReference>
<keyword evidence="4" id="KW-1185">Reference proteome</keyword>
<dbReference type="InterPro" id="IPR050471">
    <property type="entry name" value="AB_hydrolase"/>
</dbReference>
<dbReference type="Pfam" id="PF00561">
    <property type="entry name" value="Abhydrolase_1"/>
    <property type="match status" value="1"/>
</dbReference>
<dbReference type="Proteomes" id="UP000243140">
    <property type="component" value="Unassembled WGS sequence"/>
</dbReference>
<dbReference type="InterPro" id="IPR000073">
    <property type="entry name" value="AB_hydrolase_1"/>
</dbReference>
<feature type="region of interest" description="Disordered" evidence="1">
    <location>
        <begin position="60"/>
        <end position="82"/>
    </location>
</feature>
<evidence type="ECO:0000259" key="2">
    <source>
        <dbReference type="Pfam" id="PF00561"/>
    </source>
</evidence>
<reference evidence="3 4" key="1">
    <citation type="submission" date="2017-02" db="EMBL/GenBank/DDBJ databases">
        <title>The new phylogeny of genus Mycobacterium.</title>
        <authorList>
            <person name="Tortoli E."/>
            <person name="Trovato A."/>
            <person name="Cirillo D.M."/>
        </authorList>
    </citation>
    <scope>NUCLEOTIDE SEQUENCE [LARGE SCALE GENOMIC DNA]</scope>
    <source>
        <strain evidence="3 4">IP1130001</strain>
    </source>
</reference>
<evidence type="ECO:0000313" key="3">
    <source>
        <dbReference type="EMBL" id="ORA77911.1"/>
    </source>
</evidence>
<dbReference type="InterPro" id="IPR029058">
    <property type="entry name" value="AB_hydrolase_fold"/>
</dbReference>
<accession>A0ABX3SL43</accession>
<dbReference type="EMBL" id="MVHV01000034">
    <property type="protein sequence ID" value="ORA77911.1"/>
    <property type="molecule type" value="Genomic_DNA"/>
</dbReference>
<comment type="caution">
    <text evidence="3">The sequence shown here is derived from an EMBL/GenBank/DDBJ whole genome shotgun (WGS) entry which is preliminary data.</text>
</comment>
<dbReference type="PANTHER" id="PTHR43433:SF5">
    <property type="entry name" value="AB HYDROLASE-1 DOMAIN-CONTAINING PROTEIN"/>
    <property type="match status" value="1"/>
</dbReference>
<sequence length="305" mass="32714">MTAHRDGIRLCYEHIGDAGDPLLLIAGLAADKHYWPDEFCITLVQSGFHVVRFDNRDSGRSTHLDGLGAPSRRAARRDPGKAPYSLEDMAEDAVAVLDELGWASAHIVGHSMGAMIAQTLAINDPTRVRSLTCISTTPSPDIGRLTVITMLRLWWAARGVLTRRPPRGPAEAGELAVRQHRVLGSPGYPADEGWLRCLGESMYARGGFDPAARGRQTAAMLAGADRRPDLAKLCIPTVVVHGRDDPLIRPDGGRATAGAIPDATLVLLPGMGHDLPKPLWPTIIEQIRTVAAPGPAGLSGRHLSQ</sequence>
<proteinExistence type="predicted"/>